<proteinExistence type="predicted"/>
<accession>I4EMU5</accession>
<organism evidence="1 2">
    <name type="scientific">Nitrolancea hollandica Lb</name>
    <dbReference type="NCBI Taxonomy" id="1129897"/>
    <lineage>
        <taxon>Bacteria</taxon>
        <taxon>Pseudomonadati</taxon>
        <taxon>Thermomicrobiota</taxon>
        <taxon>Thermomicrobia</taxon>
        <taxon>Sphaerobacterales</taxon>
        <taxon>Sphaerobacterineae</taxon>
        <taxon>Sphaerobacteraceae</taxon>
        <taxon>Nitrolancea</taxon>
    </lineage>
</organism>
<reference evidence="1 2" key="1">
    <citation type="journal article" date="2012" name="ISME J.">
        <title>Nitrification expanded: discovery, physiology and genomics of a nitrite-oxidizing bacterium from the phylum Chloroflexi.</title>
        <authorList>
            <person name="Sorokin D.Y."/>
            <person name="Lucker S."/>
            <person name="Vejmelkova D."/>
            <person name="Kostrikina N.A."/>
            <person name="Kleerebezem R."/>
            <person name="Rijpstra W.I."/>
            <person name="Damste J.S."/>
            <person name="Le Paslier D."/>
            <person name="Muyzer G."/>
            <person name="Wagner M."/>
            <person name="van Loosdrecht M.C."/>
            <person name="Daims H."/>
        </authorList>
    </citation>
    <scope>NUCLEOTIDE SEQUENCE [LARGE SCALE GENOMIC DNA]</scope>
    <source>
        <strain evidence="2">none</strain>
    </source>
</reference>
<evidence type="ECO:0000313" key="1">
    <source>
        <dbReference type="EMBL" id="CCF86008.1"/>
    </source>
</evidence>
<keyword evidence="2" id="KW-1185">Reference proteome</keyword>
<evidence type="ECO:0000313" key="2">
    <source>
        <dbReference type="Proteomes" id="UP000004221"/>
    </source>
</evidence>
<dbReference type="AlphaFoldDB" id="I4EMU5"/>
<sequence>MDNYDWSVILALYISPYFVLKKIYLYHYVVSVVVN</sequence>
<dbReference type="EMBL" id="CAGS01000622">
    <property type="protein sequence ID" value="CCF86008.1"/>
    <property type="molecule type" value="Genomic_DNA"/>
</dbReference>
<dbReference type="Proteomes" id="UP000004221">
    <property type="component" value="Unassembled WGS sequence"/>
</dbReference>
<gene>
    <name evidence="1" type="ORF">NITHO_6590002</name>
</gene>
<comment type="caution">
    <text evidence="1">The sequence shown here is derived from an EMBL/GenBank/DDBJ whole genome shotgun (WGS) entry which is preliminary data.</text>
</comment>
<protein>
    <submittedName>
        <fullName evidence="1">Uncharacterized protein</fullName>
    </submittedName>
</protein>
<name>I4EMU5_9BACT</name>